<feature type="transmembrane region" description="Helical" evidence="1">
    <location>
        <begin position="43"/>
        <end position="62"/>
    </location>
</feature>
<keyword evidence="1" id="KW-0472">Membrane</keyword>
<evidence type="ECO:0000313" key="2">
    <source>
        <dbReference type="EMBL" id="WAP67192.1"/>
    </source>
</evidence>
<proteinExistence type="predicted"/>
<evidence type="ECO:0000256" key="1">
    <source>
        <dbReference type="SAM" id="Phobius"/>
    </source>
</evidence>
<organism evidence="2 3">
    <name type="scientific">Jiella pelagia</name>
    <dbReference type="NCBI Taxonomy" id="2986949"/>
    <lineage>
        <taxon>Bacteria</taxon>
        <taxon>Pseudomonadati</taxon>
        <taxon>Pseudomonadota</taxon>
        <taxon>Alphaproteobacteria</taxon>
        <taxon>Hyphomicrobiales</taxon>
        <taxon>Aurantimonadaceae</taxon>
        <taxon>Jiella</taxon>
    </lineage>
</organism>
<dbReference type="EMBL" id="CP114029">
    <property type="protein sequence ID" value="WAP67192.1"/>
    <property type="molecule type" value="Genomic_DNA"/>
</dbReference>
<feature type="transmembrane region" description="Helical" evidence="1">
    <location>
        <begin position="83"/>
        <end position="100"/>
    </location>
</feature>
<dbReference type="RefSeq" id="WP_268879643.1">
    <property type="nucleotide sequence ID" value="NZ_CP114029.1"/>
</dbReference>
<dbReference type="Proteomes" id="UP001164020">
    <property type="component" value="Chromosome"/>
</dbReference>
<sequence>MVNIIHPVAGGIALLTIATFWLSTALGELFGPVSTVVAIKSAIPWGFLLLIPALAATGGTGFNLSRGRRPKLITTKIRRTAACAANGLLVLVPSALFLAFKARAGELDAVFYGVQALELVAGAVNITLLGLNMRDGFRVKGRFRRPANAHRTINEGV</sequence>
<name>A0ABY7BTX3_9HYPH</name>
<protein>
    <recommendedName>
        <fullName evidence="4">Transmembrane protein</fullName>
    </recommendedName>
</protein>
<reference evidence="2" key="1">
    <citation type="submission" date="2022-12" db="EMBL/GenBank/DDBJ databases">
        <title>Jiella pelagia sp. nov., isolated from phosphonate enriched culture of Northwest Pacific surface seawater.</title>
        <authorList>
            <person name="Shin D.Y."/>
            <person name="Hwang C.Y."/>
        </authorList>
    </citation>
    <scope>NUCLEOTIDE SEQUENCE</scope>
    <source>
        <strain evidence="2">HL-NP1</strain>
    </source>
</reference>
<keyword evidence="3" id="KW-1185">Reference proteome</keyword>
<evidence type="ECO:0008006" key="4">
    <source>
        <dbReference type="Google" id="ProtNLM"/>
    </source>
</evidence>
<evidence type="ECO:0000313" key="3">
    <source>
        <dbReference type="Proteomes" id="UP001164020"/>
    </source>
</evidence>
<keyword evidence="1" id="KW-1133">Transmembrane helix</keyword>
<keyword evidence="1" id="KW-0812">Transmembrane</keyword>
<feature type="transmembrane region" description="Helical" evidence="1">
    <location>
        <begin position="112"/>
        <end position="132"/>
    </location>
</feature>
<accession>A0ABY7BTX3</accession>
<gene>
    <name evidence="2" type="ORF">OH818_16570</name>
</gene>